<evidence type="ECO:0000256" key="21">
    <source>
        <dbReference type="SAM" id="Phobius"/>
    </source>
</evidence>
<name>A0AAE4CL53_9ACTN</name>
<evidence type="ECO:0000256" key="12">
    <source>
        <dbReference type="ARBA" id="ARBA00022989"/>
    </source>
</evidence>
<evidence type="ECO:0000256" key="16">
    <source>
        <dbReference type="ARBA" id="ARBA00023136"/>
    </source>
</evidence>
<dbReference type="PROSITE" id="PS51296">
    <property type="entry name" value="RIESKE"/>
    <property type="match status" value="1"/>
</dbReference>
<gene>
    <name evidence="23" type="ORF">JOF55_001615</name>
</gene>
<dbReference type="Pfam" id="PF00355">
    <property type="entry name" value="Rieske"/>
    <property type="match status" value="1"/>
</dbReference>
<evidence type="ECO:0000256" key="6">
    <source>
        <dbReference type="ARBA" id="ARBA00022475"/>
    </source>
</evidence>
<organism evidence="23 24">
    <name type="scientific">Haloactinomyces albus</name>
    <dbReference type="NCBI Taxonomy" id="1352928"/>
    <lineage>
        <taxon>Bacteria</taxon>
        <taxon>Bacillati</taxon>
        <taxon>Actinomycetota</taxon>
        <taxon>Actinomycetes</taxon>
        <taxon>Actinopolysporales</taxon>
        <taxon>Actinopolysporaceae</taxon>
        <taxon>Haloactinomyces</taxon>
    </lineage>
</organism>
<dbReference type="InterPro" id="IPR017941">
    <property type="entry name" value="Rieske_2Fe-2S"/>
</dbReference>
<dbReference type="GO" id="GO:0016705">
    <property type="term" value="F:oxidoreductase activity, acting on paired donors, with incorporation or reduction of molecular oxygen"/>
    <property type="evidence" value="ECO:0007669"/>
    <property type="project" value="UniProtKB-ARBA"/>
</dbReference>
<dbReference type="CDD" id="cd03467">
    <property type="entry name" value="Rieske"/>
    <property type="match status" value="1"/>
</dbReference>
<feature type="region of interest" description="Disordered" evidence="20">
    <location>
        <begin position="23"/>
        <end position="48"/>
    </location>
</feature>
<evidence type="ECO:0000256" key="4">
    <source>
        <dbReference type="ARBA" id="ARBA00015816"/>
    </source>
</evidence>
<evidence type="ECO:0000256" key="17">
    <source>
        <dbReference type="ARBA" id="ARBA00023157"/>
    </source>
</evidence>
<dbReference type="InterPro" id="IPR036922">
    <property type="entry name" value="Rieske_2Fe-2S_sf"/>
</dbReference>
<dbReference type="AlphaFoldDB" id="A0AAE4CL53"/>
<evidence type="ECO:0000256" key="8">
    <source>
        <dbReference type="ARBA" id="ARBA00022692"/>
    </source>
</evidence>
<dbReference type="GO" id="GO:0005886">
    <property type="term" value="C:plasma membrane"/>
    <property type="evidence" value="ECO:0007669"/>
    <property type="project" value="UniProtKB-SubCell"/>
</dbReference>
<evidence type="ECO:0000256" key="3">
    <source>
        <dbReference type="ARBA" id="ARBA00010651"/>
    </source>
</evidence>
<dbReference type="Proteomes" id="UP001180845">
    <property type="component" value="Unassembled WGS sequence"/>
</dbReference>
<evidence type="ECO:0000256" key="1">
    <source>
        <dbReference type="ARBA" id="ARBA00002494"/>
    </source>
</evidence>
<evidence type="ECO:0000256" key="10">
    <source>
        <dbReference type="ARBA" id="ARBA00022723"/>
    </source>
</evidence>
<feature type="transmembrane region" description="Helical" evidence="21">
    <location>
        <begin position="90"/>
        <end position="116"/>
    </location>
</feature>
<dbReference type="RefSeq" id="WP_310271907.1">
    <property type="nucleotide sequence ID" value="NZ_JAVDXW010000001.1"/>
</dbReference>
<protein>
    <recommendedName>
        <fullName evidence="4">Cytochrome bc1 complex Rieske iron-sulfur subunit</fullName>
    </recommendedName>
    <alternativeName>
        <fullName evidence="18">Cytochrome bc1 reductase complex subunit QcrA</fullName>
    </alternativeName>
    <alternativeName>
        <fullName evidence="19">Rieske iron-sulfur protein</fullName>
    </alternativeName>
</protein>
<comment type="similarity">
    <text evidence="3">Belongs to the Rieske iron-sulfur protein family.</text>
</comment>
<dbReference type="SUPFAM" id="SSF50022">
    <property type="entry name" value="ISP domain"/>
    <property type="match status" value="1"/>
</dbReference>
<dbReference type="GO" id="GO:0046872">
    <property type="term" value="F:metal ion binding"/>
    <property type="evidence" value="ECO:0007669"/>
    <property type="project" value="UniProtKB-KW"/>
</dbReference>
<evidence type="ECO:0000256" key="18">
    <source>
        <dbReference type="ARBA" id="ARBA00029586"/>
    </source>
</evidence>
<evidence type="ECO:0000256" key="7">
    <source>
        <dbReference type="ARBA" id="ARBA00022660"/>
    </source>
</evidence>
<evidence type="ECO:0000313" key="24">
    <source>
        <dbReference type="Proteomes" id="UP001180845"/>
    </source>
</evidence>
<accession>A0AAE4CL53</accession>
<evidence type="ECO:0000256" key="20">
    <source>
        <dbReference type="SAM" id="MobiDB-lite"/>
    </source>
</evidence>
<keyword evidence="11" id="KW-0249">Electron transport</keyword>
<evidence type="ECO:0000256" key="13">
    <source>
        <dbReference type="ARBA" id="ARBA00023002"/>
    </source>
</evidence>
<keyword evidence="16 21" id="KW-0472">Membrane</keyword>
<sequence>MTGDDPSKRDPAGMSREQLARLAGDLDDVEVVANTPRRPEPTTRAEKRAEKRAEWSVALWFVLSALLAIAFVLAYSLWPNEYVSPSEDGYTLYALYTPVVGGAFGLAVLTLGIGVIMHIKKFFPDEVSVQQRHDGPSDELARKTAVAHFEEIGEDTNLPRRPLIKRAMLGAVGLFGAAAGVLAIGGFVRYPWTGGDKAPLWITGWKPLGGETVYLRSQSGVLGEIDRVRPEDMQPGAMMTVFPFRESDRGEKELLLAAERASDAPVMLIRLRPGTEVTKRPGQEDFNYGDYYAFSKICTHLGCPASQYDSQNHITLCPCHQSEFLITASAKPIFGPAARPLPQLPITVNEEGYFVARGGFIEPVGPGFWERRTRP</sequence>
<feature type="domain" description="Rieske" evidence="22">
    <location>
        <begin position="263"/>
        <end position="355"/>
    </location>
</feature>
<evidence type="ECO:0000256" key="19">
    <source>
        <dbReference type="ARBA" id="ARBA00032409"/>
    </source>
</evidence>
<dbReference type="PANTHER" id="PTHR10134">
    <property type="entry name" value="CYTOCHROME B-C1 COMPLEX SUBUNIT RIESKE, MITOCHONDRIAL"/>
    <property type="match status" value="1"/>
</dbReference>
<reference evidence="23" key="1">
    <citation type="submission" date="2023-07" db="EMBL/GenBank/DDBJ databases">
        <title>Sequencing the genomes of 1000 actinobacteria strains.</title>
        <authorList>
            <person name="Klenk H.-P."/>
        </authorList>
    </citation>
    <scope>NUCLEOTIDE SEQUENCE</scope>
    <source>
        <strain evidence="23">DSM 45977</strain>
    </source>
</reference>
<keyword evidence="5" id="KW-0813">Transport</keyword>
<dbReference type="GO" id="GO:0051537">
    <property type="term" value="F:2 iron, 2 sulfur cluster binding"/>
    <property type="evidence" value="ECO:0007669"/>
    <property type="project" value="UniProtKB-KW"/>
</dbReference>
<keyword evidence="7" id="KW-0679">Respiratory chain</keyword>
<evidence type="ECO:0000256" key="2">
    <source>
        <dbReference type="ARBA" id="ARBA00004651"/>
    </source>
</evidence>
<evidence type="ECO:0000256" key="9">
    <source>
        <dbReference type="ARBA" id="ARBA00022714"/>
    </source>
</evidence>
<keyword evidence="17" id="KW-1015">Disulfide bond</keyword>
<keyword evidence="13" id="KW-0560">Oxidoreductase</keyword>
<dbReference type="Pfam" id="PF19297">
    <property type="entry name" value="QcrA_N"/>
    <property type="match status" value="1"/>
</dbReference>
<feature type="transmembrane region" description="Helical" evidence="21">
    <location>
        <begin position="57"/>
        <end position="78"/>
    </location>
</feature>
<proteinExistence type="inferred from homology"/>
<keyword evidence="24" id="KW-1185">Reference proteome</keyword>
<keyword evidence="10" id="KW-0479">Metal-binding</keyword>
<comment type="subcellular location">
    <subcellularLocation>
        <location evidence="2">Cell membrane</location>
        <topology evidence="2">Multi-pass membrane protein</topology>
    </subcellularLocation>
</comment>
<dbReference type="InterPro" id="IPR014349">
    <property type="entry name" value="Rieske_Fe-S_prot"/>
</dbReference>
<evidence type="ECO:0000313" key="23">
    <source>
        <dbReference type="EMBL" id="MDR7301434.1"/>
    </source>
</evidence>
<comment type="function">
    <text evidence="1">Iron-sulfur subunit of the cytochrome bc1 complex, an essential component of the respiratory electron transport chain required for ATP synthesis. The bc1 complex catalyzes the oxidation of menaquinol and the reduction of cytochrome c in the respiratory chain. The bc1 complex operates through a Q-cycle mechanism that couples electron transfer to generation of the proton gradient that drives ATP synthesis.</text>
</comment>
<comment type="caution">
    <text evidence="23">The sequence shown here is derived from an EMBL/GenBank/DDBJ whole genome shotgun (WGS) entry which is preliminary data.</text>
</comment>
<evidence type="ECO:0000256" key="5">
    <source>
        <dbReference type="ARBA" id="ARBA00022448"/>
    </source>
</evidence>
<keyword evidence="14" id="KW-0408">Iron</keyword>
<feature type="transmembrane region" description="Helical" evidence="21">
    <location>
        <begin position="167"/>
        <end position="188"/>
    </location>
</feature>
<keyword evidence="12 21" id="KW-1133">Transmembrane helix</keyword>
<dbReference type="InterPro" id="IPR045603">
    <property type="entry name" value="QcrA_N"/>
</dbReference>
<evidence type="ECO:0000256" key="15">
    <source>
        <dbReference type="ARBA" id="ARBA00023014"/>
    </source>
</evidence>
<dbReference type="GO" id="GO:0004497">
    <property type="term" value="F:monooxygenase activity"/>
    <property type="evidence" value="ECO:0007669"/>
    <property type="project" value="UniProtKB-ARBA"/>
</dbReference>
<evidence type="ECO:0000256" key="11">
    <source>
        <dbReference type="ARBA" id="ARBA00022982"/>
    </source>
</evidence>
<keyword evidence="9" id="KW-0001">2Fe-2S</keyword>
<keyword evidence="15" id="KW-0411">Iron-sulfur</keyword>
<dbReference type="Gene3D" id="2.102.10.10">
    <property type="entry name" value="Rieske [2Fe-2S] iron-sulphur domain"/>
    <property type="match status" value="1"/>
</dbReference>
<keyword evidence="6" id="KW-1003">Cell membrane</keyword>
<evidence type="ECO:0000256" key="14">
    <source>
        <dbReference type="ARBA" id="ARBA00023004"/>
    </source>
</evidence>
<keyword evidence="8 21" id="KW-0812">Transmembrane</keyword>
<dbReference type="EMBL" id="JAVDXW010000001">
    <property type="protein sequence ID" value="MDR7301434.1"/>
    <property type="molecule type" value="Genomic_DNA"/>
</dbReference>
<evidence type="ECO:0000259" key="22">
    <source>
        <dbReference type="PROSITE" id="PS51296"/>
    </source>
</evidence>
<feature type="compositionally biased region" description="Basic and acidic residues" evidence="20">
    <location>
        <begin position="37"/>
        <end position="48"/>
    </location>
</feature>